<feature type="region of interest" description="Disordered" evidence="4">
    <location>
        <begin position="226"/>
        <end position="252"/>
    </location>
</feature>
<protein>
    <recommendedName>
        <fullName evidence="7">WD and tetratricopeptide repeats protein 1</fullName>
    </recommendedName>
</protein>
<feature type="compositionally biased region" description="Basic and acidic residues" evidence="4">
    <location>
        <begin position="940"/>
        <end position="959"/>
    </location>
</feature>
<evidence type="ECO:0000256" key="4">
    <source>
        <dbReference type="SAM" id="MobiDB-lite"/>
    </source>
</evidence>
<feature type="compositionally biased region" description="Basic and acidic residues" evidence="4">
    <location>
        <begin position="921"/>
        <end position="931"/>
    </location>
</feature>
<feature type="compositionally biased region" description="Acidic residues" evidence="4">
    <location>
        <begin position="997"/>
        <end position="1010"/>
    </location>
</feature>
<name>A0AAV2TTS3_CALDB</name>
<feature type="compositionally biased region" description="Polar residues" evidence="4">
    <location>
        <begin position="1080"/>
        <end position="1090"/>
    </location>
</feature>
<feature type="region of interest" description="Disordered" evidence="4">
    <location>
        <begin position="835"/>
        <end position="1017"/>
    </location>
</feature>
<feature type="repeat" description="WD" evidence="3">
    <location>
        <begin position="764"/>
        <end position="796"/>
    </location>
</feature>
<proteinExistence type="predicted"/>
<dbReference type="InterPro" id="IPR015943">
    <property type="entry name" value="WD40/YVTN_repeat-like_dom_sf"/>
</dbReference>
<sequence>MKENFCRQVDNLVRGIISPVRFVRTNHVSHQLIDRLELEATLEGHQGCVNCLEWNDRGTHLASSSDDCTLILWDPFECKKIFSMNTGHVGNVFSVKFLPTLNENLIVTGAADARIRVHDVSRAETRYVFTCHTGRIKRLANTMFEPFLFWSAAEDGTIRQFDLRDPDQVSKSKARNVLVDLHNYIGPNAEAKCLAFNPLRAEMLAVGSNDPYIRVYDRRKLTLSAVSQPARSRERRRLRPNASTGDNATNEDSCVPSLDSVRYFVPGHLPAKEVSHRTCFRSVHCTCVSFSPDGDQLLANLGGDHIYMFDLNKYQSPYCCNSSQSNLTSEGLTFVLARQPETIQLSPPITSSCLDVQAGARDQNSYSVRDRYQPCSMLENASLQAARLIKAKAFVAAIRSYNELIKQWPFDPQLYTGRATALLRRGWNGDVYGALRDCQTTLKLTESDCPGSGSIKGGKLGTLSPKTENRVRDCIRATAFLLYARCLLRLDWIQGVRPVLDQVQSDYRYLVGSHLSGSAAPDGAACLEQEEDKPKQSTKNATSSKNREPVLQKFFEILERELVAKEEKCAKAKEERNRKRADRKKTEDAENGSIEKKQTHTGSSSPVDSTTCQHPDPASSSQNREENGPDLSAAFLNDNSPTVFHVSGVHDHPDEDVGNEADEEWTPIWFSTRDSSSGNCVNPPDSCSCLGCVTSSTNYVNAAEGVWRQRSTDYTRRFIGHCNAITDIKEANFFGGNGQYIVGGSDCGSFFVWDSKSGNIVRILQADSSTVNCVQPHPSICLLASSGIDSVVRLWSPLSEDSDQTHVIKDYVGAAERNQRRSVRDPLESMLLNMGYRIPGIDNPSDRPRRSRRDRQSRTNHRSSSSSRPDDNVEPHTDVEGDLLDEDLDDEFDQSDDADEDYTNSSDLEGLPEIPGAAVHLGDDPDPERMDFSSVNGADQKSRIPESERVQERKNEVRSRGRGRGSQNAQSSRTRSKHKRLKTDDTFLQPSIACSAFDDDSTDDTDEESPENGGGYGTVASLIEAFTRTDSAPVNNTRSQASRRRRTSPFLALHSVLSVADRVFFYDNTSGDDSRRPTNRSRAANINESGNRAAENSEDQNNEDADSTVLQIPCTMS</sequence>
<evidence type="ECO:0000256" key="2">
    <source>
        <dbReference type="ARBA" id="ARBA00022737"/>
    </source>
</evidence>
<feature type="compositionally biased region" description="Basic and acidic residues" evidence="4">
    <location>
        <begin position="584"/>
        <end position="598"/>
    </location>
</feature>
<dbReference type="AlphaFoldDB" id="A0AAV2TTS3"/>
<feature type="compositionally biased region" description="Polar residues" evidence="4">
    <location>
        <begin position="241"/>
        <end position="252"/>
    </location>
</feature>
<reference evidence="5" key="1">
    <citation type="submission" date="2024-06" db="EMBL/GenBank/DDBJ databases">
        <authorList>
            <person name="Liu X."/>
            <person name="Lenzi L."/>
            <person name="Haldenby T S."/>
            <person name="Uol C."/>
        </authorList>
    </citation>
    <scope>NUCLEOTIDE SEQUENCE</scope>
</reference>
<feature type="compositionally biased region" description="Basic residues" evidence="4">
    <location>
        <begin position="849"/>
        <end position="861"/>
    </location>
</feature>
<dbReference type="SUPFAM" id="SSF50978">
    <property type="entry name" value="WD40 repeat-like"/>
    <property type="match status" value="1"/>
</dbReference>
<dbReference type="InterPro" id="IPR011990">
    <property type="entry name" value="TPR-like_helical_dom_sf"/>
</dbReference>
<dbReference type="InterPro" id="IPR001680">
    <property type="entry name" value="WD40_rpt"/>
</dbReference>
<dbReference type="SMART" id="SM00320">
    <property type="entry name" value="WD40"/>
    <property type="match status" value="7"/>
</dbReference>
<feature type="compositionally biased region" description="Acidic residues" evidence="4">
    <location>
        <begin position="1096"/>
        <end position="1106"/>
    </location>
</feature>
<dbReference type="GO" id="GO:0080008">
    <property type="term" value="C:Cul4-RING E3 ubiquitin ligase complex"/>
    <property type="evidence" value="ECO:0007669"/>
    <property type="project" value="TreeGrafter"/>
</dbReference>
<dbReference type="PANTHER" id="PTHR15574">
    <property type="entry name" value="WD REPEAT DOMAIN-CONTAINING FAMILY"/>
    <property type="match status" value="1"/>
</dbReference>
<evidence type="ECO:0000256" key="3">
    <source>
        <dbReference type="PROSITE-ProRule" id="PRU00221"/>
    </source>
</evidence>
<evidence type="ECO:0000313" key="6">
    <source>
        <dbReference type="Proteomes" id="UP001497525"/>
    </source>
</evidence>
<dbReference type="PROSITE" id="PS50294">
    <property type="entry name" value="WD_REPEATS_REGION"/>
    <property type="match status" value="1"/>
</dbReference>
<feature type="repeat" description="WD" evidence="3">
    <location>
        <begin position="42"/>
        <end position="74"/>
    </location>
</feature>
<dbReference type="Gene3D" id="2.130.10.10">
    <property type="entry name" value="YVTN repeat-like/Quinoprotein amine dehydrogenase"/>
    <property type="match status" value="2"/>
</dbReference>
<dbReference type="Gene3D" id="1.25.40.10">
    <property type="entry name" value="Tetratricopeptide repeat domain"/>
    <property type="match status" value="1"/>
</dbReference>
<dbReference type="EMBL" id="CAXLJL010000623">
    <property type="protein sequence ID" value="CAL5139680.1"/>
    <property type="molecule type" value="Genomic_DNA"/>
</dbReference>
<keyword evidence="1 3" id="KW-0853">WD repeat</keyword>
<dbReference type="Pfam" id="PF00400">
    <property type="entry name" value="WD40"/>
    <property type="match status" value="3"/>
</dbReference>
<organism evidence="5 6">
    <name type="scientific">Calicophoron daubneyi</name>
    <name type="common">Rumen fluke</name>
    <name type="synonym">Paramphistomum daubneyi</name>
    <dbReference type="NCBI Taxonomy" id="300641"/>
    <lineage>
        <taxon>Eukaryota</taxon>
        <taxon>Metazoa</taxon>
        <taxon>Spiralia</taxon>
        <taxon>Lophotrochozoa</taxon>
        <taxon>Platyhelminthes</taxon>
        <taxon>Trematoda</taxon>
        <taxon>Digenea</taxon>
        <taxon>Plagiorchiida</taxon>
        <taxon>Pronocephalata</taxon>
        <taxon>Paramphistomoidea</taxon>
        <taxon>Paramphistomidae</taxon>
        <taxon>Calicophoron</taxon>
    </lineage>
</organism>
<feature type="region of interest" description="Disordered" evidence="4">
    <location>
        <begin position="1027"/>
        <end position="1046"/>
    </location>
</feature>
<dbReference type="PROSITE" id="PS50082">
    <property type="entry name" value="WD_REPEATS_2"/>
    <property type="match status" value="3"/>
</dbReference>
<dbReference type="SUPFAM" id="SSF48452">
    <property type="entry name" value="TPR-like"/>
    <property type="match status" value="1"/>
</dbReference>
<dbReference type="GO" id="GO:0045717">
    <property type="term" value="P:negative regulation of fatty acid biosynthetic process"/>
    <property type="evidence" value="ECO:0007669"/>
    <property type="project" value="TreeGrafter"/>
</dbReference>
<evidence type="ECO:0008006" key="7">
    <source>
        <dbReference type="Google" id="ProtNLM"/>
    </source>
</evidence>
<dbReference type="Proteomes" id="UP001497525">
    <property type="component" value="Unassembled WGS sequence"/>
</dbReference>
<dbReference type="GO" id="GO:0005737">
    <property type="term" value="C:cytoplasm"/>
    <property type="evidence" value="ECO:0007669"/>
    <property type="project" value="TreeGrafter"/>
</dbReference>
<feature type="repeat" description="WD" evidence="3">
    <location>
        <begin position="85"/>
        <end position="128"/>
    </location>
</feature>
<feature type="compositionally biased region" description="Polar residues" evidence="4">
    <location>
        <begin position="1108"/>
        <end position="1117"/>
    </location>
</feature>
<dbReference type="PANTHER" id="PTHR15574:SF40">
    <property type="entry name" value="WD AND TETRATRICOPEPTIDE REPEATS PROTEIN 1"/>
    <property type="match status" value="1"/>
</dbReference>
<comment type="caution">
    <text evidence="5">The sequence shown here is derived from an EMBL/GenBank/DDBJ whole genome shotgun (WGS) entry which is preliminary data.</text>
</comment>
<dbReference type="InterPro" id="IPR045151">
    <property type="entry name" value="DCAF8"/>
</dbReference>
<evidence type="ECO:0000256" key="1">
    <source>
        <dbReference type="ARBA" id="ARBA00022574"/>
    </source>
</evidence>
<feature type="compositionally biased region" description="Basic and acidic residues" evidence="4">
    <location>
        <begin position="868"/>
        <end position="879"/>
    </location>
</feature>
<feature type="compositionally biased region" description="Acidic residues" evidence="4">
    <location>
        <begin position="880"/>
        <end position="902"/>
    </location>
</feature>
<evidence type="ECO:0000313" key="5">
    <source>
        <dbReference type="EMBL" id="CAL5139680.1"/>
    </source>
</evidence>
<keyword evidence="2" id="KW-0677">Repeat</keyword>
<feature type="region of interest" description="Disordered" evidence="4">
    <location>
        <begin position="569"/>
        <end position="637"/>
    </location>
</feature>
<feature type="compositionally biased region" description="Polar residues" evidence="4">
    <location>
        <begin position="600"/>
        <end position="622"/>
    </location>
</feature>
<feature type="region of interest" description="Disordered" evidence="4">
    <location>
        <begin position="1067"/>
        <end position="1117"/>
    </location>
</feature>
<dbReference type="InterPro" id="IPR036322">
    <property type="entry name" value="WD40_repeat_dom_sf"/>
</dbReference>
<gene>
    <name evidence="5" type="ORF">CDAUBV1_LOCUS14796</name>
</gene>
<accession>A0AAV2TTS3</accession>